<evidence type="ECO:0000313" key="2">
    <source>
        <dbReference type="Proteomes" id="UP000295247"/>
    </source>
</evidence>
<dbReference type="AlphaFoldDB" id="A0A4R4A5H6"/>
<proteinExistence type="predicted"/>
<evidence type="ECO:0000313" key="1">
    <source>
        <dbReference type="EMBL" id="TCW33362.1"/>
    </source>
</evidence>
<comment type="caution">
    <text evidence="1">The sequence shown here is derived from an EMBL/GenBank/DDBJ whole genome shotgun (WGS) entry which is preliminary data.</text>
</comment>
<dbReference type="Proteomes" id="UP000295247">
    <property type="component" value="Unassembled WGS sequence"/>
</dbReference>
<dbReference type="EMBL" id="SMDC01000014">
    <property type="protein sequence ID" value="TCW33362.1"/>
    <property type="molecule type" value="Genomic_DNA"/>
</dbReference>
<sequence>MKQIKQTEDYVIYQKRTGRYAVRDPREKRWINGEAKETILRTEQLIPAAGATRQTERAD</sequence>
<organism evidence="1 2">
    <name type="scientific">Marichromatium gracile</name>
    <name type="common">Chromatium gracile</name>
    <dbReference type="NCBI Taxonomy" id="1048"/>
    <lineage>
        <taxon>Bacteria</taxon>
        <taxon>Pseudomonadati</taxon>
        <taxon>Pseudomonadota</taxon>
        <taxon>Gammaproteobacteria</taxon>
        <taxon>Chromatiales</taxon>
        <taxon>Chromatiaceae</taxon>
        <taxon>Marichromatium</taxon>
    </lineage>
</organism>
<gene>
    <name evidence="1" type="ORF">EDC29_1149</name>
</gene>
<reference evidence="1 2" key="1">
    <citation type="submission" date="2019-03" db="EMBL/GenBank/DDBJ databases">
        <title>Genomic Encyclopedia of Type Strains, Phase IV (KMG-IV): sequencing the most valuable type-strain genomes for metagenomic binning, comparative biology and taxonomic classification.</title>
        <authorList>
            <person name="Goeker M."/>
        </authorList>
    </citation>
    <scope>NUCLEOTIDE SEQUENCE [LARGE SCALE GENOMIC DNA]</scope>
    <source>
        <strain evidence="1 2">DSM 203</strain>
    </source>
</reference>
<name>A0A4R4A5H6_MARGR</name>
<dbReference type="RefSeq" id="WP_123141915.1">
    <property type="nucleotide sequence ID" value="NZ_NRRH01000041.1"/>
</dbReference>
<accession>A0A4R4A5H6</accession>
<protein>
    <submittedName>
        <fullName evidence="1">Uncharacterized protein</fullName>
    </submittedName>
</protein>